<feature type="region of interest" description="Disordered" evidence="1">
    <location>
        <begin position="738"/>
        <end position="764"/>
    </location>
</feature>
<dbReference type="InterPro" id="IPR041679">
    <property type="entry name" value="DNA2/NAM7-like_C"/>
</dbReference>
<organism evidence="3 4">
    <name type="scientific">Sclerotinia trifoliorum</name>
    <dbReference type="NCBI Taxonomy" id="28548"/>
    <lineage>
        <taxon>Eukaryota</taxon>
        <taxon>Fungi</taxon>
        <taxon>Dikarya</taxon>
        <taxon>Ascomycota</taxon>
        <taxon>Pezizomycotina</taxon>
        <taxon>Leotiomycetes</taxon>
        <taxon>Helotiales</taxon>
        <taxon>Sclerotiniaceae</taxon>
        <taxon>Sclerotinia</taxon>
    </lineage>
</organism>
<dbReference type="Pfam" id="PF13087">
    <property type="entry name" value="AAA_12"/>
    <property type="match status" value="1"/>
</dbReference>
<dbReference type="Gene3D" id="3.40.50.300">
    <property type="entry name" value="P-loop containing nucleotide triphosphate hydrolases"/>
    <property type="match status" value="2"/>
</dbReference>
<name>A0A8H2VYP8_9HELO</name>
<dbReference type="SUPFAM" id="SSF52540">
    <property type="entry name" value="P-loop containing nucleoside triphosphate hydrolases"/>
    <property type="match status" value="1"/>
</dbReference>
<dbReference type="PANTHER" id="PTHR10887:SF495">
    <property type="entry name" value="HELICASE SENATAXIN ISOFORM X1-RELATED"/>
    <property type="match status" value="1"/>
</dbReference>
<evidence type="ECO:0000313" key="4">
    <source>
        <dbReference type="Proteomes" id="UP000624404"/>
    </source>
</evidence>
<feature type="domain" description="DNA2/NAM7 helicase-like C-terminal" evidence="2">
    <location>
        <begin position="454"/>
        <end position="634"/>
    </location>
</feature>
<dbReference type="InterPro" id="IPR045055">
    <property type="entry name" value="DNA2/NAM7-like"/>
</dbReference>
<evidence type="ECO:0000259" key="2">
    <source>
        <dbReference type="Pfam" id="PF13087"/>
    </source>
</evidence>
<dbReference type="OrthoDB" id="3564945at2759"/>
<dbReference type="CDD" id="cd18808">
    <property type="entry name" value="SF1_C_Upf1"/>
    <property type="match status" value="1"/>
</dbReference>
<keyword evidence="4" id="KW-1185">Reference proteome</keyword>
<feature type="compositionally biased region" description="Acidic residues" evidence="1">
    <location>
        <begin position="90"/>
        <end position="109"/>
    </location>
</feature>
<accession>A0A8H2VYP8</accession>
<gene>
    <name evidence="3" type="ORF">SCLTRI_LOCUS6348</name>
</gene>
<sequence length="764" mass="86383">MGTRSKWFSEVTGGGAKVETGVIEKGKGKATIHGSDADYDALLSGPIIFGRNQALQPLSWADEVIEAFNAGPDPSKVVGGHTHRPGTVDVTEEEDNLEEEVNPEEEANSEQEANSEAALPQEDNDMQWTARFISIKSPSSFVIAFTMGKGQQKKFHVGGTANVELKVKDNLNKANNDTYGKILERVILGEGMTDVKYEIANLQTLKGRAYQYLGPERQCLYDDWLEQSNLDSVQREAYDAVIEGQLPITIIQGPPGTGKTMNSRSVLMSIIESADMLIGSAQELDDNPICVRIAKQMKEEFNIIYFATNARTKSDFLKEDVVLEKYKIWSHIDRSFRRKANDPTLTSTDRQKASSWLKTHERIRDGTPMQARLVRQYVKAALVEMEAIVTRKTTKIIVSTCNNSEPLYDMGFRPNVVMIDEAAFGTEPDCCIPLMFGQSHAVFHGDHKQLKPVVQVVQLKENYRTHPDIANLPGILSYEWLDSAQRTRTETDMFRRIRDWFNKSEYKTLRRRPAYGASAHASIRRLLFNVPTGTSAAPENSESKPHQISILTGYKEQLEEIKVMLTMDFLRKGYTNIPQVFTIYSIQGGQNEFTIIDITAANEFHPSLIGFIKEWNRMNVALTRARQFLWMVGNLDAWRRELGSIVQVQRAKNFAFLIIDLLDLGDIIDMRNIANRLPISFEEYKLTASRDWTGSPAQGEDKSYLTKKDLQKIAEYRWKMVNFEKNLLEKLQELRDKTAKHQADHDAGKHVNLPSGGVDQNVDG</sequence>
<evidence type="ECO:0000313" key="3">
    <source>
        <dbReference type="EMBL" id="CAD6446556.1"/>
    </source>
</evidence>
<feature type="compositionally biased region" description="Basic and acidic residues" evidence="1">
    <location>
        <begin position="738"/>
        <end position="749"/>
    </location>
</feature>
<dbReference type="Proteomes" id="UP000624404">
    <property type="component" value="Unassembled WGS sequence"/>
</dbReference>
<reference evidence="3" key="1">
    <citation type="submission" date="2020-10" db="EMBL/GenBank/DDBJ databases">
        <authorList>
            <person name="Kusch S."/>
        </authorList>
    </citation>
    <scope>NUCLEOTIDE SEQUENCE</scope>
    <source>
        <strain evidence="3">SwB9</strain>
    </source>
</reference>
<dbReference type="EMBL" id="CAJHIA010000021">
    <property type="protein sequence ID" value="CAD6446556.1"/>
    <property type="molecule type" value="Genomic_DNA"/>
</dbReference>
<dbReference type="InterPro" id="IPR027417">
    <property type="entry name" value="P-loop_NTPase"/>
</dbReference>
<comment type="caution">
    <text evidence="3">The sequence shown here is derived from an EMBL/GenBank/DDBJ whole genome shotgun (WGS) entry which is preliminary data.</text>
</comment>
<dbReference type="PANTHER" id="PTHR10887">
    <property type="entry name" value="DNA2/NAM7 HELICASE FAMILY"/>
    <property type="match status" value="1"/>
</dbReference>
<feature type="region of interest" description="Disordered" evidence="1">
    <location>
        <begin position="75"/>
        <end position="121"/>
    </location>
</feature>
<dbReference type="AlphaFoldDB" id="A0A8H2VYP8"/>
<protein>
    <submittedName>
        <fullName evidence="3">6673daf5-29dc-474a-aa64-82e0f807b877</fullName>
    </submittedName>
</protein>
<dbReference type="InterPro" id="IPR047187">
    <property type="entry name" value="SF1_C_Upf1"/>
</dbReference>
<evidence type="ECO:0000256" key="1">
    <source>
        <dbReference type="SAM" id="MobiDB-lite"/>
    </source>
</evidence>
<proteinExistence type="predicted"/>